<comment type="function">
    <text evidence="7 8">One of the proteins that surrounds the polypeptide exit tunnel on the outside of the subunit.</text>
</comment>
<dbReference type="RefSeq" id="WP_062153780.1">
    <property type="nucleotide sequence ID" value="NZ_CP012373.2"/>
</dbReference>
<keyword evidence="12" id="KW-1185">Reference proteome</keyword>
<dbReference type="SUPFAM" id="SSF50104">
    <property type="entry name" value="Translation proteins SH3-like domain"/>
    <property type="match status" value="1"/>
</dbReference>
<dbReference type="KEGG" id="blep:AL038_13870"/>
<dbReference type="CDD" id="cd06089">
    <property type="entry name" value="KOW_RPL26"/>
    <property type="match status" value="1"/>
</dbReference>
<dbReference type="EMBL" id="CP018889">
    <property type="protein sequence ID" value="AUI69067.1"/>
    <property type="molecule type" value="Genomic_DNA"/>
</dbReference>
<keyword evidence="2 8" id="KW-0699">rRNA-binding</keyword>
<evidence type="ECO:0000256" key="2">
    <source>
        <dbReference type="ARBA" id="ARBA00022730"/>
    </source>
</evidence>
<keyword evidence="3 8" id="KW-0694">RNA-binding</keyword>
<evidence type="ECO:0000259" key="10">
    <source>
        <dbReference type="SMART" id="SM00739"/>
    </source>
</evidence>
<dbReference type="GO" id="GO:0003735">
    <property type="term" value="F:structural constituent of ribosome"/>
    <property type="evidence" value="ECO:0007669"/>
    <property type="project" value="InterPro"/>
</dbReference>
<dbReference type="Pfam" id="PF00467">
    <property type="entry name" value="KOW"/>
    <property type="match status" value="1"/>
</dbReference>
<dbReference type="SMART" id="SM00739">
    <property type="entry name" value="KOW"/>
    <property type="match status" value="1"/>
</dbReference>
<dbReference type="PANTHER" id="PTHR12903">
    <property type="entry name" value="MITOCHONDRIAL RIBOSOMAL PROTEIN L24"/>
    <property type="match status" value="1"/>
</dbReference>
<dbReference type="InterPro" id="IPR008991">
    <property type="entry name" value="Translation_prot_SH3-like_sf"/>
</dbReference>
<comment type="similarity">
    <text evidence="1 8 9">Belongs to the universal ribosomal protein uL24 family.</text>
</comment>
<evidence type="ECO:0000256" key="1">
    <source>
        <dbReference type="ARBA" id="ARBA00010618"/>
    </source>
</evidence>
<dbReference type="PROSITE" id="PS01108">
    <property type="entry name" value="RIBOSOMAL_L24"/>
    <property type="match status" value="1"/>
</dbReference>
<dbReference type="Pfam" id="PF17136">
    <property type="entry name" value="ribosomal_L24"/>
    <property type="match status" value="1"/>
</dbReference>
<dbReference type="Gene3D" id="2.30.30.30">
    <property type="match status" value="1"/>
</dbReference>
<evidence type="ECO:0000256" key="8">
    <source>
        <dbReference type="HAMAP-Rule" id="MF_01326"/>
    </source>
</evidence>
<accession>A0A2N9YF02</accession>
<dbReference type="InterPro" id="IPR005824">
    <property type="entry name" value="KOW"/>
</dbReference>
<evidence type="ECO:0000256" key="3">
    <source>
        <dbReference type="ARBA" id="ARBA00022884"/>
    </source>
</evidence>
<evidence type="ECO:0000313" key="11">
    <source>
        <dbReference type="EMBL" id="AUI69067.1"/>
    </source>
</evidence>
<keyword evidence="4 8" id="KW-0689">Ribosomal protein</keyword>
<dbReference type="InterPro" id="IPR005825">
    <property type="entry name" value="Ribosomal_uL24_CS"/>
</dbReference>
<comment type="subunit">
    <text evidence="8">Part of the 50S ribosomal subunit.</text>
</comment>
<dbReference type="OrthoDB" id="9807419at2"/>
<evidence type="ECO:0000256" key="4">
    <source>
        <dbReference type="ARBA" id="ARBA00022980"/>
    </source>
</evidence>
<dbReference type="InterPro" id="IPR041988">
    <property type="entry name" value="Ribosomal_uL24_KOW"/>
</dbReference>
<protein>
    <recommendedName>
        <fullName evidence="6 8">Large ribosomal subunit protein uL24</fullName>
    </recommendedName>
</protein>
<dbReference type="GO" id="GO:0006412">
    <property type="term" value="P:translation"/>
    <property type="evidence" value="ECO:0007669"/>
    <property type="project" value="UniProtKB-UniRule"/>
</dbReference>
<gene>
    <name evidence="8 11" type="primary">rplX</name>
    <name evidence="11" type="ORF">BLE401_10385</name>
</gene>
<dbReference type="InterPro" id="IPR014722">
    <property type="entry name" value="Rib_uL2_dom2"/>
</dbReference>
<dbReference type="STRING" id="288004.AL038_13870"/>
<dbReference type="GO" id="GO:0005840">
    <property type="term" value="C:ribosome"/>
    <property type="evidence" value="ECO:0007669"/>
    <property type="project" value="UniProtKB-KW"/>
</dbReference>
<dbReference type="InterPro" id="IPR003256">
    <property type="entry name" value="Ribosomal_uL24"/>
</dbReference>
<evidence type="ECO:0000256" key="6">
    <source>
        <dbReference type="ARBA" id="ARBA00035206"/>
    </source>
</evidence>
<evidence type="ECO:0000256" key="7">
    <source>
        <dbReference type="ARBA" id="ARBA00058688"/>
    </source>
</evidence>
<dbReference type="InterPro" id="IPR057264">
    <property type="entry name" value="Ribosomal_uL24_C"/>
</dbReference>
<organism evidence="11 12">
    <name type="scientific">Beggiatoa leptomitoformis</name>
    <dbReference type="NCBI Taxonomy" id="288004"/>
    <lineage>
        <taxon>Bacteria</taxon>
        <taxon>Pseudomonadati</taxon>
        <taxon>Pseudomonadota</taxon>
        <taxon>Gammaproteobacteria</taxon>
        <taxon>Thiotrichales</taxon>
        <taxon>Thiotrichaceae</taxon>
        <taxon>Beggiatoa</taxon>
    </lineage>
</organism>
<keyword evidence="5 8" id="KW-0687">Ribonucleoprotein</keyword>
<evidence type="ECO:0000256" key="5">
    <source>
        <dbReference type="ARBA" id="ARBA00023274"/>
    </source>
</evidence>
<dbReference type="Proteomes" id="UP000234271">
    <property type="component" value="Chromosome"/>
</dbReference>
<evidence type="ECO:0000313" key="12">
    <source>
        <dbReference type="Proteomes" id="UP000234271"/>
    </source>
</evidence>
<dbReference type="GO" id="GO:1990904">
    <property type="term" value="C:ribonucleoprotein complex"/>
    <property type="evidence" value="ECO:0007669"/>
    <property type="project" value="UniProtKB-KW"/>
</dbReference>
<dbReference type="NCBIfam" id="TIGR01079">
    <property type="entry name" value="rplX_bact"/>
    <property type="match status" value="1"/>
</dbReference>
<name>A0A2N9YF02_9GAMM</name>
<dbReference type="HAMAP" id="MF_01326_B">
    <property type="entry name" value="Ribosomal_uL24_B"/>
    <property type="match status" value="1"/>
</dbReference>
<dbReference type="GO" id="GO:0019843">
    <property type="term" value="F:rRNA binding"/>
    <property type="evidence" value="ECO:0007669"/>
    <property type="project" value="UniProtKB-UniRule"/>
</dbReference>
<dbReference type="AlphaFoldDB" id="A0A2N9YF02"/>
<dbReference type="FunFam" id="2.30.30.30:FF:000004">
    <property type="entry name" value="50S ribosomal protein L24"/>
    <property type="match status" value="1"/>
</dbReference>
<sequence length="106" mass="11851">MRKIKTGDEVEVITGKDKGKRGKVVRVMPSADRLVVENINMVKRHTRGNPYQNKPGGIVDKELSIHISNVALVNANTNKIDKVGFKFLEDGKKVRYFKSTGEVVDV</sequence>
<feature type="domain" description="KOW" evidence="10">
    <location>
        <begin position="3"/>
        <end position="30"/>
    </location>
</feature>
<proteinExistence type="inferred from homology"/>
<reference evidence="12" key="1">
    <citation type="submission" date="2016-12" db="EMBL/GenBank/DDBJ databases">
        <title>Complete Genome Sequence of Beggiatoa leptomitiformis D-401.</title>
        <authorList>
            <person name="Fomenkov A."/>
            <person name="Vincze T."/>
            <person name="Grabovich M."/>
            <person name="Anton B.P."/>
            <person name="Dubinina G."/>
            <person name="Orlova M."/>
            <person name="Belousova E."/>
            <person name="Roberts R.J."/>
        </authorList>
    </citation>
    <scope>NUCLEOTIDE SEQUENCE [LARGE SCALE GENOMIC DNA]</scope>
    <source>
        <strain evidence="12">D-401</strain>
    </source>
</reference>
<evidence type="ECO:0000256" key="9">
    <source>
        <dbReference type="RuleBase" id="RU003477"/>
    </source>
</evidence>
<comment type="function">
    <text evidence="8">One of two assembly initiator proteins, it binds directly to the 5'-end of the 23S rRNA, where it nucleates assembly of the 50S subunit.</text>
</comment>